<evidence type="ECO:0000259" key="1">
    <source>
        <dbReference type="Pfam" id="PF21962"/>
    </source>
</evidence>
<accession>A0ABZ1TWT4</accession>
<name>A0ABZ1TWT4_9ACTN</name>
<dbReference type="Proteomes" id="UP001432222">
    <property type="component" value="Chromosome"/>
</dbReference>
<evidence type="ECO:0000313" key="2">
    <source>
        <dbReference type="EMBL" id="WUQ83407.1"/>
    </source>
</evidence>
<dbReference type="EMBL" id="CP108110">
    <property type="protein sequence ID" value="WUQ83407.1"/>
    <property type="molecule type" value="Genomic_DNA"/>
</dbReference>
<dbReference type="InterPro" id="IPR053832">
    <property type="entry name" value="DUF6924"/>
</dbReference>
<dbReference type="Pfam" id="PF21962">
    <property type="entry name" value="DUF6924"/>
    <property type="match status" value="1"/>
</dbReference>
<evidence type="ECO:0000313" key="3">
    <source>
        <dbReference type="Proteomes" id="UP001432222"/>
    </source>
</evidence>
<protein>
    <recommendedName>
        <fullName evidence="1">DUF6924 domain-containing protein</fullName>
    </recommendedName>
</protein>
<organism evidence="2 3">
    <name type="scientific">Kitasatospora purpeofusca</name>
    <dbReference type="NCBI Taxonomy" id="67352"/>
    <lineage>
        <taxon>Bacteria</taxon>
        <taxon>Bacillati</taxon>
        <taxon>Actinomycetota</taxon>
        <taxon>Actinomycetes</taxon>
        <taxon>Kitasatosporales</taxon>
        <taxon>Streptomycetaceae</taxon>
        <taxon>Kitasatospora</taxon>
    </lineage>
</organism>
<gene>
    <name evidence="2" type="ORF">OHA16_10740</name>
</gene>
<sequence length="92" mass="10031">MDDPRFAGATCAEARNLLPGDYRHPLLVLADTVALGSAELPVVVVDLWGEPGRSVRVVAAELWGIENNLSIANMDFDDFARAVDQDGVFRDF</sequence>
<feature type="domain" description="DUF6924" evidence="1">
    <location>
        <begin position="1"/>
        <end position="92"/>
    </location>
</feature>
<proteinExistence type="predicted"/>
<keyword evidence="3" id="KW-1185">Reference proteome</keyword>
<reference evidence="2" key="1">
    <citation type="submission" date="2022-10" db="EMBL/GenBank/DDBJ databases">
        <title>The complete genomes of actinobacterial strains from the NBC collection.</title>
        <authorList>
            <person name="Joergensen T.S."/>
            <person name="Alvarez Arevalo M."/>
            <person name="Sterndorff E.B."/>
            <person name="Faurdal D."/>
            <person name="Vuksanovic O."/>
            <person name="Mourched A.-S."/>
            <person name="Charusanti P."/>
            <person name="Shaw S."/>
            <person name="Blin K."/>
            <person name="Weber T."/>
        </authorList>
    </citation>
    <scope>NUCLEOTIDE SEQUENCE</scope>
    <source>
        <strain evidence="2">NBC_00222</strain>
    </source>
</reference>